<organism evidence="3 4">
    <name type="scientific">Saccharopolyspora montiporae</name>
    <dbReference type="NCBI Taxonomy" id="2781240"/>
    <lineage>
        <taxon>Bacteria</taxon>
        <taxon>Bacillati</taxon>
        <taxon>Actinomycetota</taxon>
        <taxon>Actinomycetes</taxon>
        <taxon>Pseudonocardiales</taxon>
        <taxon>Pseudonocardiaceae</taxon>
        <taxon>Saccharopolyspora</taxon>
    </lineage>
</organism>
<keyword evidence="1" id="KW-0175">Coiled coil</keyword>
<sequence>MADEEGGGFEAAKDGLKQIAGKTNWVNEQVSSGKLSLDPQAAEDAAKRVEEEIDELRDLARTADQLTRLQGLGDYPDGQQLTQRFIDKASAPDTGAIDLIRLLQDELQKQADAFRDAAKDYRATDEQNAEDLQRGAQ</sequence>
<dbReference type="Proteomes" id="UP000598360">
    <property type="component" value="Unassembled WGS sequence"/>
</dbReference>
<evidence type="ECO:0000313" key="3">
    <source>
        <dbReference type="EMBL" id="MBE9375737.1"/>
    </source>
</evidence>
<protein>
    <submittedName>
        <fullName evidence="3">Uncharacterized protein</fullName>
    </submittedName>
</protein>
<evidence type="ECO:0000313" key="4">
    <source>
        <dbReference type="Proteomes" id="UP000598360"/>
    </source>
</evidence>
<evidence type="ECO:0000256" key="1">
    <source>
        <dbReference type="SAM" id="Coils"/>
    </source>
</evidence>
<dbReference type="EMBL" id="JADEYC010000024">
    <property type="protein sequence ID" value="MBE9375737.1"/>
    <property type="molecule type" value="Genomic_DNA"/>
</dbReference>
<dbReference type="AlphaFoldDB" id="A0A929B9H0"/>
<gene>
    <name evidence="3" type="ORF">IQ251_14885</name>
</gene>
<feature type="region of interest" description="Disordered" evidence="2">
    <location>
        <begin position="118"/>
        <end position="137"/>
    </location>
</feature>
<feature type="coiled-coil region" evidence="1">
    <location>
        <begin position="39"/>
        <end position="69"/>
    </location>
</feature>
<comment type="caution">
    <text evidence="3">The sequence shown here is derived from an EMBL/GenBank/DDBJ whole genome shotgun (WGS) entry which is preliminary data.</text>
</comment>
<keyword evidence="4" id="KW-1185">Reference proteome</keyword>
<name>A0A929B9H0_9PSEU</name>
<dbReference type="RefSeq" id="WP_193929184.1">
    <property type="nucleotide sequence ID" value="NZ_JADEYC010000024.1"/>
</dbReference>
<proteinExistence type="predicted"/>
<accession>A0A929B9H0</accession>
<reference evidence="3" key="1">
    <citation type="submission" date="2020-10" db="EMBL/GenBank/DDBJ databases">
        <title>Diversity and distribution of actinomycetes associated with coral in the coast of Hainan.</title>
        <authorList>
            <person name="Li F."/>
        </authorList>
    </citation>
    <scope>NUCLEOTIDE SEQUENCE</scope>
    <source>
        <strain evidence="3">HNM0983</strain>
    </source>
</reference>
<evidence type="ECO:0000256" key="2">
    <source>
        <dbReference type="SAM" id="MobiDB-lite"/>
    </source>
</evidence>